<dbReference type="Proteomes" id="UP000499080">
    <property type="component" value="Unassembled WGS sequence"/>
</dbReference>
<reference evidence="3 4" key="1">
    <citation type="journal article" date="2019" name="Sci. Rep.">
        <title>Orb-weaving spider Araneus ventricosus genome elucidates the spidroin gene catalogue.</title>
        <authorList>
            <person name="Kono N."/>
            <person name="Nakamura H."/>
            <person name="Ohtoshi R."/>
            <person name="Moran D.A.P."/>
            <person name="Shinohara A."/>
            <person name="Yoshida Y."/>
            <person name="Fujiwara M."/>
            <person name="Mori M."/>
            <person name="Tomita M."/>
            <person name="Arakawa K."/>
        </authorList>
    </citation>
    <scope>NUCLEOTIDE SEQUENCE [LARGE SCALE GENOMIC DNA]</scope>
</reference>
<gene>
    <name evidence="3" type="ORF">AVEN_41947_1</name>
</gene>
<feature type="compositionally biased region" description="Polar residues" evidence="2">
    <location>
        <begin position="306"/>
        <end position="319"/>
    </location>
</feature>
<sequence length="399" mass="47574">MAYLVKGRREDMFVLTKELDLEPNTSMTIKKLKDLITNDTNYDEEFTKNIYAGIVEQRKAKEELEEKQRQEVLAELRRKDEVEQERLKIEAQLKFEVKEDISLYLILFERQVHRLTIPKEHWVSYLLGLLPPEISHIIAREPDEKADDYDHVKELLLKRFKLTLEKFRQLFSTHQKAYNRTWTDYYRELATYFDGWILDLKIETYEDLRNSPDKLAEEYEDIKKTLKQKASGAYFKNKQDFKGAEKYRKFESPRKFEHNRTDKKFSTSTGYNRHHANQAKSYENQQRSHGNSNRGYSRNNEREKYSSCNAPKHAQTNYSKFRRFKDPQRESNTDKPKKATNSTKEINKSAETCAIIRKESLRTKEIIFGKKKSQHSSTPEVQSVYYEKIQADESLIQRS</sequence>
<dbReference type="PANTHER" id="PTHR46888:SF1">
    <property type="entry name" value="RIBONUCLEASE H"/>
    <property type="match status" value="1"/>
</dbReference>
<keyword evidence="4" id="KW-1185">Reference proteome</keyword>
<evidence type="ECO:0000256" key="1">
    <source>
        <dbReference type="SAM" id="Coils"/>
    </source>
</evidence>
<protein>
    <recommendedName>
        <fullName evidence="5">SCAN box domain-containing protein</fullName>
    </recommendedName>
</protein>
<dbReference type="AlphaFoldDB" id="A0A4Y2TAH8"/>
<evidence type="ECO:0000256" key="2">
    <source>
        <dbReference type="SAM" id="MobiDB-lite"/>
    </source>
</evidence>
<feature type="compositionally biased region" description="Basic and acidic residues" evidence="2">
    <location>
        <begin position="252"/>
        <end position="265"/>
    </location>
</feature>
<feature type="compositionally biased region" description="Polar residues" evidence="2">
    <location>
        <begin position="278"/>
        <end position="298"/>
    </location>
</feature>
<dbReference type="EMBL" id="BGPR01027262">
    <property type="protein sequence ID" value="GBN97648.1"/>
    <property type="molecule type" value="Genomic_DNA"/>
</dbReference>
<organism evidence="3 4">
    <name type="scientific">Araneus ventricosus</name>
    <name type="common">Orbweaver spider</name>
    <name type="synonym">Epeira ventricosa</name>
    <dbReference type="NCBI Taxonomy" id="182803"/>
    <lineage>
        <taxon>Eukaryota</taxon>
        <taxon>Metazoa</taxon>
        <taxon>Ecdysozoa</taxon>
        <taxon>Arthropoda</taxon>
        <taxon>Chelicerata</taxon>
        <taxon>Arachnida</taxon>
        <taxon>Araneae</taxon>
        <taxon>Araneomorphae</taxon>
        <taxon>Entelegynae</taxon>
        <taxon>Araneoidea</taxon>
        <taxon>Araneidae</taxon>
        <taxon>Araneus</taxon>
    </lineage>
</organism>
<keyword evidence="1" id="KW-0175">Coiled coil</keyword>
<comment type="caution">
    <text evidence="3">The sequence shown here is derived from an EMBL/GenBank/DDBJ whole genome shotgun (WGS) entry which is preliminary data.</text>
</comment>
<evidence type="ECO:0008006" key="5">
    <source>
        <dbReference type="Google" id="ProtNLM"/>
    </source>
</evidence>
<proteinExistence type="predicted"/>
<feature type="coiled-coil region" evidence="1">
    <location>
        <begin position="57"/>
        <end position="99"/>
    </location>
</feature>
<name>A0A4Y2TAH8_ARAVE</name>
<feature type="compositionally biased region" description="Basic and acidic residues" evidence="2">
    <location>
        <begin position="324"/>
        <end position="337"/>
    </location>
</feature>
<evidence type="ECO:0000313" key="3">
    <source>
        <dbReference type="EMBL" id="GBN97648.1"/>
    </source>
</evidence>
<dbReference type="OrthoDB" id="10051775at2759"/>
<dbReference type="PANTHER" id="PTHR46888">
    <property type="entry name" value="ZINC KNUCKLE DOMAINCONTAINING PROTEIN-RELATED"/>
    <property type="match status" value="1"/>
</dbReference>
<feature type="region of interest" description="Disordered" evidence="2">
    <location>
        <begin position="252"/>
        <end position="347"/>
    </location>
</feature>
<accession>A0A4Y2TAH8</accession>
<evidence type="ECO:0000313" key="4">
    <source>
        <dbReference type="Proteomes" id="UP000499080"/>
    </source>
</evidence>